<dbReference type="PANTHER" id="PTHR44051">
    <property type="entry name" value="GLUTATHIONE S-TRANSFERASE-RELATED"/>
    <property type="match status" value="1"/>
</dbReference>
<dbReference type="PANTHER" id="PTHR44051:SF9">
    <property type="entry name" value="GLUTATHIONE S-TRANSFERASE 1"/>
    <property type="match status" value="1"/>
</dbReference>
<sequence length="255" mass="29479">MSTELPKITFYCPRLDRSRGIRTLWLLEELGVEYDLKPYYRNAAFRAPKTLEEIHPLGKCPTILAEWKDGRSKIITETGVIHNFLIKTFDTQKKFGSAELFEEIDIDFYTQFAEGSLQPPATTHLIMFMVETRSPWFAKPLSSLVCGQVKKMWSIPETTKCVKYLEDVLSKVEENSDGELYFVGKRLTGADIMLHWHIYNVILNRDEMWGGEFTEAKYPFLAKWAKQITQRPAYKRTVQKEADLIAAHKTTAANL</sequence>
<dbReference type="PROSITE" id="PS50405">
    <property type="entry name" value="GST_CTER"/>
    <property type="match status" value="1"/>
</dbReference>
<evidence type="ECO:0000259" key="3">
    <source>
        <dbReference type="PROSITE" id="PS50405"/>
    </source>
</evidence>
<comment type="similarity">
    <text evidence="1">Belongs to the GST superfamily.</text>
</comment>
<dbReference type="AlphaFoldDB" id="A0A061AQ04"/>
<reference evidence="4" key="1">
    <citation type="journal article" date="2014" name="Genome Announc.">
        <title>Genome sequence of the yeast Cyberlindnera fabianii (Hansenula fabianii).</title>
        <authorList>
            <person name="Freel K.C."/>
            <person name="Sarilar V."/>
            <person name="Neuveglise C."/>
            <person name="Devillers H."/>
            <person name="Friedrich A."/>
            <person name="Schacherer J."/>
        </authorList>
    </citation>
    <scope>NUCLEOTIDE SEQUENCE</scope>
    <source>
        <strain evidence="4">YJS4271</strain>
    </source>
</reference>
<dbReference type="Pfam" id="PF14497">
    <property type="entry name" value="GST_C_3"/>
    <property type="match status" value="1"/>
</dbReference>
<dbReference type="SUPFAM" id="SSF47616">
    <property type="entry name" value="GST C-terminal domain-like"/>
    <property type="match status" value="1"/>
</dbReference>
<organism evidence="4">
    <name type="scientific">Cyberlindnera fabianii</name>
    <name type="common">Yeast</name>
    <name type="synonym">Hansenula fabianii</name>
    <dbReference type="NCBI Taxonomy" id="36022"/>
    <lineage>
        <taxon>Eukaryota</taxon>
        <taxon>Fungi</taxon>
        <taxon>Dikarya</taxon>
        <taxon>Ascomycota</taxon>
        <taxon>Saccharomycotina</taxon>
        <taxon>Saccharomycetes</taxon>
        <taxon>Phaffomycetales</taxon>
        <taxon>Phaffomycetaceae</taxon>
        <taxon>Cyberlindnera</taxon>
    </lineage>
</organism>
<evidence type="ECO:0000313" key="5">
    <source>
        <dbReference type="EMBL" id="ONH65626.1"/>
    </source>
</evidence>
<reference evidence="6" key="2">
    <citation type="journal article" date="2017" name="Genome Announc.">
        <title>Genome sequences of Cyberlindnera fabianii 65, Pichia kudriavzevii 129, and Saccharomyces cerevisiae 131 isolated from fermented masau fruits in Zimbabwe.</title>
        <authorList>
            <person name="van Rijswijck I.M.H."/>
            <person name="Derks M.F.L."/>
            <person name="Abee T."/>
            <person name="de Ridder D."/>
            <person name="Smid E.J."/>
        </authorList>
    </citation>
    <scope>NUCLEOTIDE SEQUENCE [LARGE SCALE GENOMIC DNA]</scope>
    <source>
        <strain evidence="6">65</strain>
    </source>
</reference>
<dbReference type="OMA" id="GYYIHEY"/>
<keyword evidence="6" id="KW-1185">Reference proteome</keyword>
<dbReference type="Proteomes" id="UP000189513">
    <property type="component" value="Unassembled WGS sequence"/>
</dbReference>
<name>A0A061AQ04_CYBFA</name>
<reference evidence="5" key="3">
    <citation type="submission" date="2017-01" db="EMBL/GenBank/DDBJ databases">
        <authorList>
            <person name="Mah S.A."/>
            <person name="Swanson W.J."/>
            <person name="Moy G.W."/>
            <person name="Vacquier V.D."/>
        </authorList>
    </citation>
    <scope>NUCLEOTIDE SEQUENCE [LARGE SCALE GENOMIC DNA]</scope>
    <source>
        <strain evidence="5">65</strain>
    </source>
</reference>
<dbReference type="Gene3D" id="3.40.30.10">
    <property type="entry name" value="Glutaredoxin"/>
    <property type="match status" value="1"/>
</dbReference>
<dbReference type="Pfam" id="PF02798">
    <property type="entry name" value="GST_N"/>
    <property type="match status" value="1"/>
</dbReference>
<dbReference type="PROSITE" id="PS50404">
    <property type="entry name" value="GST_NTER"/>
    <property type="match status" value="1"/>
</dbReference>
<accession>A0A061AQ04</accession>
<dbReference type="EMBL" id="MPUK01000010">
    <property type="protein sequence ID" value="ONH65626.1"/>
    <property type="molecule type" value="Genomic_DNA"/>
</dbReference>
<evidence type="ECO:0000313" key="6">
    <source>
        <dbReference type="Proteomes" id="UP000189513"/>
    </source>
</evidence>
<dbReference type="Gene3D" id="1.20.1050.10">
    <property type="match status" value="1"/>
</dbReference>
<dbReference type="OrthoDB" id="2098326at2759"/>
<dbReference type="SFLD" id="SFLDG00358">
    <property type="entry name" value="Main_(cytGST)"/>
    <property type="match status" value="1"/>
</dbReference>
<dbReference type="InterPro" id="IPR036282">
    <property type="entry name" value="Glutathione-S-Trfase_C_sf"/>
</dbReference>
<dbReference type="InterPro" id="IPR004045">
    <property type="entry name" value="Glutathione_S-Trfase_N"/>
</dbReference>
<proteinExistence type="inferred from homology"/>
<evidence type="ECO:0000313" key="4">
    <source>
        <dbReference type="EMBL" id="CDR39236.1"/>
    </source>
</evidence>
<dbReference type="InterPro" id="IPR040079">
    <property type="entry name" value="Glutathione_S-Trfase"/>
</dbReference>
<dbReference type="CDD" id="cd03046">
    <property type="entry name" value="GST_N_GTT1_like"/>
    <property type="match status" value="1"/>
</dbReference>
<feature type="domain" description="GST N-terminal" evidence="2">
    <location>
        <begin position="6"/>
        <end position="93"/>
    </location>
</feature>
<dbReference type="SFLD" id="SFLDS00019">
    <property type="entry name" value="Glutathione_Transferase_(cytos"/>
    <property type="match status" value="1"/>
</dbReference>
<dbReference type="InterPro" id="IPR010987">
    <property type="entry name" value="Glutathione-S-Trfase_C-like"/>
</dbReference>
<dbReference type="GO" id="GO:0016740">
    <property type="term" value="F:transferase activity"/>
    <property type="evidence" value="ECO:0007669"/>
    <property type="project" value="UniProtKB-KW"/>
</dbReference>
<gene>
    <name evidence="5" type="ORF">BON22_4568</name>
    <name evidence="4" type="ORF">CYFA0S_03e01178g</name>
</gene>
<dbReference type="VEuPathDB" id="FungiDB:BON22_4568"/>
<dbReference type="STRING" id="36022.A0A061AQ04"/>
<evidence type="ECO:0000259" key="2">
    <source>
        <dbReference type="PROSITE" id="PS50404"/>
    </source>
</evidence>
<dbReference type="EMBL" id="LK052888">
    <property type="protein sequence ID" value="CDR39236.1"/>
    <property type="molecule type" value="Genomic_DNA"/>
</dbReference>
<protein>
    <submittedName>
        <fullName evidence="4">CYFA0S03e01178g1_1</fullName>
    </submittedName>
    <submittedName>
        <fullName evidence="5">Glutathione S-transferase 1</fullName>
    </submittedName>
</protein>
<keyword evidence="5" id="KW-0808">Transferase</keyword>
<feature type="domain" description="GST C-terminal" evidence="3">
    <location>
        <begin position="99"/>
        <end position="246"/>
    </location>
</feature>
<dbReference type="SUPFAM" id="SSF52833">
    <property type="entry name" value="Thioredoxin-like"/>
    <property type="match status" value="1"/>
</dbReference>
<evidence type="ECO:0000256" key="1">
    <source>
        <dbReference type="ARBA" id="ARBA00007409"/>
    </source>
</evidence>
<dbReference type="InterPro" id="IPR036249">
    <property type="entry name" value="Thioredoxin-like_sf"/>
</dbReference>
<dbReference type="InterPro" id="IPR004046">
    <property type="entry name" value="GST_C"/>
</dbReference>